<organism evidence="1 2">
    <name type="scientific">Perkinsus chesapeaki</name>
    <name type="common">Clam parasite</name>
    <name type="synonym">Perkinsus andrewsi</name>
    <dbReference type="NCBI Taxonomy" id="330153"/>
    <lineage>
        <taxon>Eukaryota</taxon>
        <taxon>Sar</taxon>
        <taxon>Alveolata</taxon>
        <taxon>Perkinsozoa</taxon>
        <taxon>Perkinsea</taxon>
        <taxon>Perkinsida</taxon>
        <taxon>Perkinsidae</taxon>
        <taxon>Perkinsus</taxon>
    </lineage>
</organism>
<dbReference type="Proteomes" id="UP000591131">
    <property type="component" value="Unassembled WGS sequence"/>
</dbReference>
<gene>
    <name evidence="1" type="ORF">FOL47_003056</name>
</gene>
<dbReference type="AlphaFoldDB" id="A0A7J6KMP2"/>
<name>A0A7J6KMP2_PERCH</name>
<dbReference type="OrthoDB" id="10368772at2759"/>
<keyword evidence="2" id="KW-1185">Reference proteome</keyword>
<proteinExistence type="predicted"/>
<protein>
    <submittedName>
        <fullName evidence="1">Uncharacterized protein</fullName>
    </submittedName>
</protein>
<sequence>MVRRLLELSEPLSSTESYIPEDSDICTMVHAGVPIGLHEPIRESSAWPIYTKGNTLKSGEPDYIRWPAKDLELLGFDEWPTGRIEPDMIPLLSALLDKELSQGRLQKVGPNDVEALTRVSVIWKPGREGTAIRQLDDFRRSGINQV</sequence>
<evidence type="ECO:0000313" key="2">
    <source>
        <dbReference type="Proteomes" id="UP000591131"/>
    </source>
</evidence>
<comment type="caution">
    <text evidence="1">The sequence shown here is derived from an EMBL/GenBank/DDBJ whole genome shotgun (WGS) entry which is preliminary data.</text>
</comment>
<dbReference type="EMBL" id="JAAPAO010001916">
    <property type="protein sequence ID" value="KAF4648575.1"/>
    <property type="molecule type" value="Genomic_DNA"/>
</dbReference>
<accession>A0A7J6KMP2</accession>
<evidence type="ECO:0000313" key="1">
    <source>
        <dbReference type="EMBL" id="KAF4648575.1"/>
    </source>
</evidence>
<reference evidence="1 2" key="1">
    <citation type="submission" date="2020-04" db="EMBL/GenBank/DDBJ databases">
        <title>Perkinsus chesapeaki whole genome sequence.</title>
        <authorList>
            <person name="Bogema D.R."/>
        </authorList>
    </citation>
    <scope>NUCLEOTIDE SEQUENCE [LARGE SCALE GENOMIC DNA]</scope>
    <source>
        <strain evidence="1">ATCC PRA-425</strain>
    </source>
</reference>